<reference evidence="2 3" key="1">
    <citation type="journal article" date="2015" name="Int J Genomics">
        <title>Comparative Genomics Revealed Genetic Diversity and Species/Strain-Level Differences in Carbohydrate Metabolism of Three Probiotic Bifidobacterial Species.</title>
        <authorList>
            <person name="Odamaki T."/>
            <person name="Horigome A."/>
            <person name="Sugahara H."/>
            <person name="Hashikura N."/>
            <person name="Minami J."/>
            <person name="Xiao J.Z."/>
            <person name="Abe F."/>
        </authorList>
    </citation>
    <scope>NUCLEOTIDE SEQUENCE [LARGE SCALE GENOMIC DNA]</scope>
    <source>
        <strain evidence="2 3">MCC 1128</strain>
    </source>
</reference>
<evidence type="ECO:0000313" key="3">
    <source>
        <dbReference type="Proteomes" id="UP000037193"/>
    </source>
</evidence>
<dbReference type="PATRIC" id="fig|1365965.3.peg.733"/>
<protein>
    <recommendedName>
        <fullName evidence="1">BioF2-like acetyltransferase domain-containing protein</fullName>
    </recommendedName>
</protein>
<dbReference type="InterPro" id="IPR016181">
    <property type="entry name" value="Acyl_CoA_acyltransferase"/>
</dbReference>
<evidence type="ECO:0000259" key="1">
    <source>
        <dbReference type="Pfam" id="PF13480"/>
    </source>
</evidence>
<organism evidence="2 3">
    <name type="scientific">Bifidobacterium breve MCC 1128</name>
    <dbReference type="NCBI Taxonomy" id="1365965"/>
    <lineage>
        <taxon>Bacteria</taxon>
        <taxon>Bacillati</taxon>
        <taxon>Actinomycetota</taxon>
        <taxon>Actinomycetes</taxon>
        <taxon>Bifidobacteriales</taxon>
        <taxon>Bifidobacteriaceae</taxon>
        <taxon>Bifidobacterium</taxon>
    </lineage>
</organism>
<dbReference type="AlphaFoldDB" id="A0A0L7B4K3"/>
<sequence>MLAVARTTFRDIEKEAAGCDITLPIEDYLDMIGALGARHCRVFAARIDGQVVAWSIVTVEGSYAVHYYAAMRDTAMRIHVTDRLLYAECCMLGSQGITDYDLMGIGSDFAPSLKGLNAFKTKFTETITPVTPARDVPLKKVFYKTLQAVQGVRRAFRQ</sequence>
<proteinExistence type="predicted"/>
<dbReference type="Gene3D" id="3.40.630.30">
    <property type="match status" value="1"/>
</dbReference>
<name>A0A0L7B4K3_BIFBR</name>
<comment type="caution">
    <text evidence="2">The sequence shown here is derived from an EMBL/GenBank/DDBJ whole genome shotgun (WGS) entry which is preliminary data.</text>
</comment>
<dbReference type="Pfam" id="PF13480">
    <property type="entry name" value="Acetyltransf_6"/>
    <property type="match status" value="1"/>
</dbReference>
<dbReference type="GO" id="GO:0016755">
    <property type="term" value="F:aminoacyltransferase activity"/>
    <property type="evidence" value="ECO:0007669"/>
    <property type="project" value="InterPro"/>
</dbReference>
<feature type="domain" description="BioF2-like acetyltransferase" evidence="1">
    <location>
        <begin position="30"/>
        <end position="108"/>
    </location>
</feature>
<dbReference type="PROSITE" id="PS51191">
    <property type="entry name" value="FEMABX"/>
    <property type="match status" value="1"/>
</dbReference>
<dbReference type="EMBL" id="AVQD01000005">
    <property type="protein sequence ID" value="KOA42407.1"/>
    <property type="molecule type" value="Genomic_DNA"/>
</dbReference>
<gene>
    <name evidence="2" type="ORF">BBM1128_03605</name>
</gene>
<dbReference type="GO" id="GO:0044038">
    <property type="term" value="P:cell wall macromolecule biosynthetic process"/>
    <property type="evidence" value="ECO:0007669"/>
    <property type="project" value="InterPro"/>
</dbReference>
<dbReference type="InterPro" id="IPR003447">
    <property type="entry name" value="FEMABX"/>
</dbReference>
<dbReference type="Proteomes" id="UP000037193">
    <property type="component" value="Unassembled WGS sequence"/>
</dbReference>
<dbReference type="SUPFAM" id="SSF55729">
    <property type="entry name" value="Acyl-CoA N-acyltransferases (Nat)"/>
    <property type="match status" value="1"/>
</dbReference>
<accession>A0A0L7B4K3</accession>
<evidence type="ECO:0000313" key="2">
    <source>
        <dbReference type="EMBL" id="KOA42407.1"/>
    </source>
</evidence>
<dbReference type="InterPro" id="IPR038740">
    <property type="entry name" value="BioF2-like_GNAT_dom"/>
</dbReference>